<dbReference type="EMBL" id="SDPP02000001">
    <property type="protein sequence ID" value="KAA1380221.1"/>
    <property type="molecule type" value="Genomic_DNA"/>
</dbReference>
<organism evidence="2 3">
    <name type="scientific">Aeromicrobium fastidiosum</name>
    <dbReference type="NCBI Taxonomy" id="52699"/>
    <lineage>
        <taxon>Bacteria</taxon>
        <taxon>Bacillati</taxon>
        <taxon>Actinomycetota</taxon>
        <taxon>Actinomycetes</taxon>
        <taxon>Propionibacteriales</taxon>
        <taxon>Nocardioidaceae</taxon>
        <taxon>Aeromicrobium</taxon>
    </lineage>
</organism>
<gene>
    <name evidence="2" type="ORF">ESP62_003225</name>
</gene>
<proteinExistence type="predicted"/>
<reference evidence="2" key="1">
    <citation type="submission" date="2019-09" db="EMBL/GenBank/DDBJ databases">
        <authorList>
            <person name="Li J."/>
        </authorList>
    </citation>
    <scope>NUCLEOTIDE SEQUENCE [LARGE SCALE GENOMIC DNA]</scope>
    <source>
        <strain evidence="2">NRBC 14897</strain>
    </source>
</reference>
<evidence type="ECO:0000256" key="1">
    <source>
        <dbReference type="SAM" id="SignalP"/>
    </source>
</evidence>
<dbReference type="OrthoDB" id="3746101at2"/>
<protein>
    <submittedName>
        <fullName evidence="2">Uncharacterized protein</fullName>
    </submittedName>
</protein>
<dbReference type="AlphaFoldDB" id="A0A641AT40"/>
<keyword evidence="1" id="KW-0732">Signal</keyword>
<feature type="chain" id="PRO_5024974203" evidence="1">
    <location>
        <begin position="24"/>
        <end position="269"/>
    </location>
</feature>
<accession>A0A641AT40</accession>
<sequence length="269" mass="28339">MRKTLVALAVTALVVAPLTAAEAAPSRYKVSVGSSDKTLDLTSDDGTNRTTVIKGRVRGGSVKGTKVYVYAANTSARNQSFRYIGSDRVSSKGRFAKKWKPRDGGSYVVKVVKRKGKGRAEGTGTTRVNVFQFVSLSNFYVPAASAGVSRVDKAGSINGQNWSTAYQLEPGGSAVFATQGFRCLRINFKIGVADVARGGSGSFRVGQASRTILAGSHSFGQSFIQPSTSQQKRMTASQPVTVSVAGNAPFVLGLPKAACTYPIRTAPKA</sequence>
<dbReference type="RefSeq" id="WP_129180477.1">
    <property type="nucleotide sequence ID" value="NZ_JAGIOG010000001.1"/>
</dbReference>
<dbReference type="Proteomes" id="UP001515100">
    <property type="component" value="Unassembled WGS sequence"/>
</dbReference>
<keyword evidence="3" id="KW-1185">Reference proteome</keyword>
<evidence type="ECO:0000313" key="2">
    <source>
        <dbReference type="EMBL" id="KAA1380221.1"/>
    </source>
</evidence>
<name>A0A641AT40_9ACTN</name>
<evidence type="ECO:0000313" key="3">
    <source>
        <dbReference type="Proteomes" id="UP001515100"/>
    </source>
</evidence>
<feature type="signal peptide" evidence="1">
    <location>
        <begin position="1"/>
        <end position="23"/>
    </location>
</feature>
<comment type="caution">
    <text evidence="2">The sequence shown here is derived from an EMBL/GenBank/DDBJ whole genome shotgun (WGS) entry which is preliminary data.</text>
</comment>